<dbReference type="InterPro" id="IPR036493">
    <property type="entry name" value="YunC_sf"/>
</dbReference>
<gene>
    <name evidence="1" type="ORF">SDC9_32404</name>
</gene>
<evidence type="ECO:0008006" key="2">
    <source>
        <dbReference type="Google" id="ProtNLM"/>
    </source>
</evidence>
<dbReference type="InterPro" id="IPR014931">
    <property type="entry name" value="DUF1805"/>
</dbReference>
<sequence length="108" mass="11659">MELQYDRPGHVAGVVNGKEFEGFCLPVPPSNLIFLTTAKGFIGCGFFDMKTFDKLGIPAVRITGVSTLEELFAGKISEVTEPAEKSGVRIGMTGYDALMLFCPAKSHL</sequence>
<comment type="caution">
    <text evidence="1">The sequence shown here is derived from an EMBL/GenBank/DDBJ whole genome shotgun (WGS) entry which is preliminary data.</text>
</comment>
<evidence type="ECO:0000313" key="1">
    <source>
        <dbReference type="EMBL" id="MPL86424.1"/>
    </source>
</evidence>
<name>A0A644V550_9ZZZZ</name>
<organism evidence="1">
    <name type="scientific">bioreactor metagenome</name>
    <dbReference type="NCBI Taxonomy" id="1076179"/>
    <lineage>
        <taxon>unclassified sequences</taxon>
        <taxon>metagenomes</taxon>
        <taxon>ecological metagenomes</taxon>
    </lineage>
</organism>
<proteinExistence type="predicted"/>
<reference evidence="1" key="1">
    <citation type="submission" date="2019-08" db="EMBL/GenBank/DDBJ databases">
        <authorList>
            <person name="Kucharzyk K."/>
            <person name="Murdoch R.W."/>
            <person name="Higgins S."/>
            <person name="Loffler F."/>
        </authorList>
    </citation>
    <scope>NUCLEOTIDE SEQUENCE</scope>
</reference>
<dbReference type="SUPFAM" id="SSF102891">
    <property type="entry name" value="Hypothetical protein Ta1206"/>
    <property type="match status" value="1"/>
</dbReference>
<dbReference type="Gene3D" id="3.30.1980.10">
    <property type="entry name" value="Hypothetical protein YunC"/>
    <property type="match status" value="1"/>
</dbReference>
<accession>A0A644V550</accession>
<dbReference type="Pfam" id="PF08827">
    <property type="entry name" value="DUF1805"/>
    <property type="match status" value="1"/>
</dbReference>
<dbReference type="EMBL" id="VSSQ01000222">
    <property type="protein sequence ID" value="MPL86424.1"/>
    <property type="molecule type" value="Genomic_DNA"/>
</dbReference>
<dbReference type="AlphaFoldDB" id="A0A644V550"/>
<protein>
    <recommendedName>
        <fullName evidence="2">DUF1805 domain-containing protein</fullName>
    </recommendedName>
</protein>